<evidence type="ECO:0000259" key="2">
    <source>
        <dbReference type="Pfam" id="PF13550"/>
    </source>
</evidence>
<organism evidence="3 4">
    <name type="scientific">Salmonella phage SAP012</name>
    <dbReference type="NCBI Taxonomy" id="2742114"/>
    <lineage>
        <taxon>Viruses</taxon>
        <taxon>Duplodnaviria</taxon>
        <taxon>Heunggongvirae</taxon>
        <taxon>Uroviricota</taxon>
        <taxon>Caudoviricetes</taxon>
        <taxon>Casjensviridae</taxon>
        <taxon>Zhonglingvirus</taxon>
        <taxon>Zhonglingvirus SAP012</taxon>
    </lineage>
</organism>
<keyword evidence="4" id="KW-1185">Reference proteome</keyword>
<reference evidence="3 4" key="1">
    <citation type="submission" date="2020-06" db="EMBL/GenBank/DDBJ databases">
        <title>Complete Genome Sequence of Salmonella phage SAP012.</title>
        <authorList>
            <person name="Shahin K."/>
            <person name="Soleimani-Delfan A."/>
            <person name="Barazandeh M."/>
            <person name="Komijani Majid."/>
            <person name="Bao H."/>
            <person name="Zhang L."/>
            <person name="Wang R."/>
        </authorList>
    </citation>
    <scope>NUCLEOTIDE SEQUENCE [LARGE SCALE GENOMIC DNA]</scope>
</reference>
<evidence type="ECO:0000313" key="3">
    <source>
        <dbReference type="EMBL" id="BCG45207.1"/>
    </source>
</evidence>
<feature type="compositionally biased region" description="Pro residues" evidence="1">
    <location>
        <begin position="1242"/>
        <end position="1256"/>
    </location>
</feature>
<protein>
    <submittedName>
        <fullName evidence="3">Minor tail protein</fullName>
    </submittedName>
</protein>
<evidence type="ECO:0000256" key="1">
    <source>
        <dbReference type="SAM" id="MobiDB-lite"/>
    </source>
</evidence>
<feature type="domain" description="Tip attachment protein J" evidence="2">
    <location>
        <begin position="210"/>
        <end position="379"/>
    </location>
</feature>
<feature type="region of interest" description="Disordered" evidence="1">
    <location>
        <begin position="1182"/>
        <end position="1284"/>
    </location>
</feature>
<name>A0A6J4EFT9_9CAUD</name>
<feature type="compositionally biased region" description="Gly residues" evidence="1">
    <location>
        <begin position="1190"/>
        <end position="1205"/>
    </location>
</feature>
<dbReference type="Proteomes" id="UP000505247">
    <property type="component" value="Segment"/>
</dbReference>
<sequence>MGRKASKITVGYKYYMGLFMGLFRGPVNEIVEIRVGDRTAWKGSITDTTNTSINAPDLFGGTKAEGGIDGSLEVYMGKSNQTISQKLKNMLGGKQPAFRGVVTMYFDGMVSAMSPYPKPWKVKARRTTAGWTGGVWYPEKCKLVLQGYDGQGDQHEIHAMNPAHILYECQTNVEWGRGLSRTLIDDVSFRRCADTLYTEGLGLCLRWTRQDTLLSFMQTILDHIGGAMYVSKVTGKLTLKLLRDDYVADNLPIFDMDSGLLEIREATNASPAGMINEVIVTYHNPIIDEEQQVRCHNLAQIQNQGCLNSTTIEYIGVPTGKLAMQLAQRDLRVASTNVRRFSLTFDRRAWNVQPGDVIKIRDPKQRGITEVIVRVGAVEDGTLPDGKISITAIQDQFSFQLNTFNQVQPPDGYKPDLTPAIARRVVYEMPYVDLVQQLPEGELRAISPNDTFLNSQAEKPTPMSAAYDMAIMADGEAVWDIRGNGDFGAFGVLAADVGYFDTVFHLSEMTELWQEVEVGYIARIAKAVQPGLTTPMEITEEFVRIDAVNGNLVTVTRGVMDTIPFRHQRGEMLWVTTLDGGTDWRKYGGAETVDVKILPWTLGGGRFKLEDAPVDHLALNFRQIRPYPPGKVLRDLASENNPQPWFTPADLTYTANAGETPDIYTLTWAHRDRILQSDQPFGHNEGSIGPEPGTGYTIRVYMPDGTIVREETGISGTTWYWPYATAANDVKVEESAFQVVLATLRLWSVRDGKESWEYYEMKVTVHKKPPQYVYDASLMHQATQLYSPADDPDNPNPAMDGAYVAGLMHTAVQLDSESFGPGTDMSGANIALLPHQVTQETALYTPVDALLYETPYIMLSRAGQPKEISTVSAYVARSSDRVVDSYSLYTKTEAETSWNGAGVQQWTPWGMTEVGLGYFTDEVILNPTSDKDGVPIEPISVGDILLVDQELIVVQEVDGYRFKIGRGVADTIPAQHYSRRPVWIVSRGYGYSPQVFGDEEKAMVIVRPDTHGMQVPLDRIYPLQLKMQYRAKRPYPAGLMMIGGQPWFNTASALADDFNPYTNVKGKDVPVTWTHRNRVSQDKTARDHFAVGITLEEGVRYRIRVGYNYYVVGQPTRYANLFETFTEDAGIILRKDDLERWGLQAGRAQQAGGWSRLVVTVHAMKNDRINWQGYTMTLNVPSYPLPPGEKPGGNNGGGNNNGGGTNPPVEPPDRPDPGTGGGKPDEPKPPVDPVDPEDPDTDPPTPPDPEPEPGPVPGWSISWDHGWALTLPDQRYNPNDKDEQ</sequence>
<dbReference type="InterPro" id="IPR032876">
    <property type="entry name" value="J_dom"/>
</dbReference>
<dbReference type="RefSeq" id="YP_009999764.1">
    <property type="nucleotide sequence ID" value="NC_053008.1"/>
</dbReference>
<dbReference type="EMBL" id="LC553736">
    <property type="protein sequence ID" value="BCG45207.1"/>
    <property type="molecule type" value="Genomic_DNA"/>
</dbReference>
<evidence type="ECO:0000313" key="4">
    <source>
        <dbReference type="Proteomes" id="UP000505247"/>
    </source>
</evidence>
<dbReference type="KEGG" id="vg:62682396"/>
<dbReference type="Pfam" id="PF13550">
    <property type="entry name" value="Phage-tail_3"/>
    <property type="match status" value="1"/>
</dbReference>
<accession>A0A6J4EFT9</accession>
<dbReference type="GeneID" id="62682396"/>
<proteinExistence type="predicted"/>